<reference evidence="1" key="3">
    <citation type="submission" date="2021-01" db="EMBL/GenBank/DDBJ databases">
        <authorList>
            <consortium name="Genoscope - CEA"/>
            <person name="William W."/>
        </authorList>
    </citation>
    <scope>NUCLEOTIDE SEQUENCE</scope>
</reference>
<gene>
    <name evidence="2" type="primary">BnaC02g03110D</name>
    <name evidence="1" type="ORF">DARMORV10_C02P01060.1</name>
    <name evidence="2" type="ORF">GSBRNA2T00080031001</name>
</gene>
<accession>A0A078I3B9</accession>
<name>A0A078I3B9_BRANA</name>
<dbReference type="AlphaFoldDB" id="A0A078I3B9"/>
<evidence type="ECO:0000313" key="3">
    <source>
        <dbReference type="Proteomes" id="UP000028999"/>
    </source>
</evidence>
<organism evidence="2 3">
    <name type="scientific">Brassica napus</name>
    <name type="common">Rape</name>
    <dbReference type="NCBI Taxonomy" id="3708"/>
    <lineage>
        <taxon>Eukaryota</taxon>
        <taxon>Viridiplantae</taxon>
        <taxon>Streptophyta</taxon>
        <taxon>Embryophyta</taxon>
        <taxon>Tracheophyta</taxon>
        <taxon>Spermatophyta</taxon>
        <taxon>Magnoliopsida</taxon>
        <taxon>eudicotyledons</taxon>
        <taxon>Gunneridae</taxon>
        <taxon>Pentapetalae</taxon>
        <taxon>rosids</taxon>
        <taxon>malvids</taxon>
        <taxon>Brassicales</taxon>
        <taxon>Brassicaceae</taxon>
        <taxon>Brassiceae</taxon>
        <taxon>Brassica</taxon>
    </lineage>
</organism>
<sequence length="47" mass="5448">MDSDIPKSRQDEVVSKPDTSLLLLLLLQEEAQEFYGILRLCDRVSWP</sequence>
<dbReference type="EMBL" id="HG994366">
    <property type="protein sequence ID" value="CAF1878227.1"/>
    <property type="molecule type" value="Genomic_DNA"/>
</dbReference>
<proteinExistence type="predicted"/>
<reference evidence="2 3" key="1">
    <citation type="journal article" date="2014" name="Science">
        <title>Plant genetics. Early allopolyploid evolution in the post-Neolithic Brassica napus oilseed genome.</title>
        <authorList>
            <person name="Chalhoub B."/>
            <person name="Denoeud F."/>
            <person name="Liu S."/>
            <person name="Parkin I.A."/>
            <person name="Tang H."/>
            <person name="Wang X."/>
            <person name="Chiquet J."/>
            <person name="Belcram H."/>
            <person name="Tong C."/>
            <person name="Samans B."/>
            <person name="Correa M."/>
            <person name="Da Silva C."/>
            <person name="Just J."/>
            <person name="Falentin C."/>
            <person name="Koh C.S."/>
            <person name="Le Clainche I."/>
            <person name="Bernard M."/>
            <person name="Bento P."/>
            <person name="Noel B."/>
            <person name="Labadie K."/>
            <person name="Alberti A."/>
            <person name="Charles M."/>
            <person name="Arnaud D."/>
            <person name="Guo H."/>
            <person name="Daviaud C."/>
            <person name="Alamery S."/>
            <person name="Jabbari K."/>
            <person name="Zhao M."/>
            <person name="Edger P.P."/>
            <person name="Chelaifa H."/>
            <person name="Tack D."/>
            <person name="Lassalle G."/>
            <person name="Mestiri I."/>
            <person name="Schnel N."/>
            <person name="Le Paslier M.C."/>
            <person name="Fan G."/>
            <person name="Renault V."/>
            <person name="Bayer P.E."/>
            <person name="Golicz A.A."/>
            <person name="Manoli S."/>
            <person name="Lee T.H."/>
            <person name="Thi V.H."/>
            <person name="Chalabi S."/>
            <person name="Hu Q."/>
            <person name="Fan C."/>
            <person name="Tollenaere R."/>
            <person name="Lu Y."/>
            <person name="Battail C."/>
            <person name="Shen J."/>
            <person name="Sidebottom C.H."/>
            <person name="Wang X."/>
            <person name="Canaguier A."/>
            <person name="Chauveau A."/>
            <person name="Berard A."/>
            <person name="Deniot G."/>
            <person name="Guan M."/>
            <person name="Liu Z."/>
            <person name="Sun F."/>
            <person name="Lim Y.P."/>
            <person name="Lyons E."/>
            <person name="Town C.D."/>
            <person name="Bancroft I."/>
            <person name="Wang X."/>
            <person name="Meng J."/>
            <person name="Ma J."/>
            <person name="Pires J.C."/>
            <person name="King G.J."/>
            <person name="Brunel D."/>
            <person name="Delourme R."/>
            <person name="Renard M."/>
            <person name="Aury J.M."/>
            <person name="Adams K.L."/>
            <person name="Batley J."/>
            <person name="Snowdon R.J."/>
            <person name="Tost J."/>
            <person name="Edwards D."/>
            <person name="Zhou Y."/>
            <person name="Hua W."/>
            <person name="Sharpe A.G."/>
            <person name="Paterson A.H."/>
            <person name="Guan C."/>
            <person name="Wincker P."/>
        </authorList>
    </citation>
    <scope>NUCLEOTIDE SEQUENCE [LARGE SCALE GENOMIC DNA]</scope>
    <source>
        <strain evidence="3">cv. Darmor-bzh</strain>
    </source>
</reference>
<dbReference type="Proteomes" id="UP000028999">
    <property type="component" value="Unassembled WGS sequence"/>
</dbReference>
<keyword evidence="3" id="KW-1185">Reference proteome</keyword>
<evidence type="ECO:0000313" key="1">
    <source>
        <dbReference type="EMBL" id="CAF1878227.1"/>
    </source>
</evidence>
<dbReference type="Proteomes" id="UP001295469">
    <property type="component" value="Chromosome C02"/>
</dbReference>
<reference evidence="2" key="2">
    <citation type="submission" date="2014-06" db="EMBL/GenBank/DDBJ databases">
        <authorList>
            <person name="Genoscope - CEA"/>
        </authorList>
    </citation>
    <scope>NUCLEOTIDE SEQUENCE</scope>
</reference>
<dbReference type="PaxDb" id="3708-A0A078I3B9"/>
<dbReference type="Gramene" id="CDY44366">
    <property type="protein sequence ID" value="CDY44366"/>
    <property type="gene ID" value="GSBRNA2T00080031001"/>
</dbReference>
<protein>
    <submittedName>
        <fullName evidence="1">(rape) hypothetical protein</fullName>
    </submittedName>
    <submittedName>
        <fullName evidence="2">BnaC02g03110D protein</fullName>
    </submittedName>
</protein>
<dbReference type="EMBL" id="LK032587">
    <property type="protein sequence ID" value="CDY44366.1"/>
    <property type="molecule type" value="Genomic_DNA"/>
</dbReference>
<evidence type="ECO:0000313" key="2">
    <source>
        <dbReference type="EMBL" id="CDY44366.1"/>
    </source>
</evidence>